<keyword evidence="1" id="KW-0732">Signal</keyword>
<dbReference type="RefSeq" id="WP_093314017.1">
    <property type="nucleotide sequence ID" value="NZ_FOZG01000002.1"/>
</dbReference>
<dbReference type="STRING" id="1166337.SAMN05192580_1905"/>
<dbReference type="AlphaFoldDB" id="A0A1I6KYL0"/>
<sequence>MRLILPLALLAAPAAATPSTDLASLIERHWAWYLEQHPILATSLGERRWDDRLPDLSLAGMDRAAATASGLARDLRAVPDAGLSPAEQADKAILLHLLDEQVEANRYGERMILWTSYASFHQDFTEYAGQLPFRTAADHQSWLKRLAAYPDYVAQGIATTRAGVAAGYAQPCAAFGNMENTITGLITPTPETSRYYAPFAAARPATIPAGPWEAMQARAKSLIAGPVTAANRRLAAYYRDDYLPHCRKTLAAEATPDGRAAYAFAIRRQTTTTLDAERIHAIGLGEVARIDAAMAVAAKRAGYPQAAAFKAALRSDRSQIVATQRDLLAAAALQAKTIDGMLPRWFSTLPRLPYGIKPIPAETAEGTTTAYYGPGNPQAGKAGTYWVNTSRLDQRPLYELPALTAHEAVPGHHLQIALQQELDLKPFRRFGDGFNAFVEGWALYSERLGEEMGLYDTPAKAMGRLSYEMWRACRLVVDTGIHHKGWSKAQAIAYMREHTALSDANIEAEVNRYISWPGQALGYKLGELEIVRLRQKAEAALGDRFDLPGFHQAVLGQGSVPLGRVAAQVDAWIARVKQDASSD</sequence>
<evidence type="ECO:0000313" key="2">
    <source>
        <dbReference type="EMBL" id="SFR96020.1"/>
    </source>
</evidence>
<reference evidence="2 3" key="1">
    <citation type="submission" date="2016-10" db="EMBL/GenBank/DDBJ databases">
        <authorList>
            <person name="de Groot N.N."/>
        </authorList>
    </citation>
    <scope>NUCLEOTIDE SEQUENCE [LARGE SCALE GENOMIC DNA]</scope>
    <source>
        <strain evidence="2 3">S5-249</strain>
    </source>
</reference>
<dbReference type="OrthoDB" id="9763405at2"/>
<accession>A0A1I6KYL0</accession>
<gene>
    <name evidence="2" type="ORF">SAMN05192580_1905</name>
</gene>
<dbReference type="InterPro" id="IPR010281">
    <property type="entry name" value="DUF885"/>
</dbReference>
<protein>
    <submittedName>
        <fullName evidence="2">Uncharacterized conserved protein, DUF885 familyt</fullName>
    </submittedName>
</protein>
<feature type="chain" id="PRO_5011590335" evidence="1">
    <location>
        <begin position="17"/>
        <end position="583"/>
    </location>
</feature>
<keyword evidence="3" id="KW-1185">Reference proteome</keyword>
<dbReference type="Proteomes" id="UP000198824">
    <property type="component" value="Unassembled WGS sequence"/>
</dbReference>
<feature type="signal peptide" evidence="1">
    <location>
        <begin position="1"/>
        <end position="16"/>
    </location>
</feature>
<evidence type="ECO:0000313" key="3">
    <source>
        <dbReference type="Proteomes" id="UP000198824"/>
    </source>
</evidence>
<evidence type="ECO:0000256" key="1">
    <source>
        <dbReference type="SAM" id="SignalP"/>
    </source>
</evidence>
<dbReference type="EMBL" id="FOZG01000002">
    <property type="protein sequence ID" value="SFR96020.1"/>
    <property type="molecule type" value="Genomic_DNA"/>
</dbReference>
<organism evidence="2 3">
    <name type="scientific">Sphingomonas jatrophae</name>
    <dbReference type="NCBI Taxonomy" id="1166337"/>
    <lineage>
        <taxon>Bacteria</taxon>
        <taxon>Pseudomonadati</taxon>
        <taxon>Pseudomonadota</taxon>
        <taxon>Alphaproteobacteria</taxon>
        <taxon>Sphingomonadales</taxon>
        <taxon>Sphingomonadaceae</taxon>
        <taxon>Sphingomonas</taxon>
    </lineage>
</organism>
<proteinExistence type="predicted"/>
<name>A0A1I6KYL0_9SPHN</name>
<dbReference type="Pfam" id="PF05960">
    <property type="entry name" value="DUF885"/>
    <property type="match status" value="1"/>
</dbReference>
<dbReference type="PANTHER" id="PTHR33361:SF2">
    <property type="entry name" value="DUF885 DOMAIN-CONTAINING PROTEIN"/>
    <property type="match status" value="1"/>
</dbReference>
<dbReference type="PANTHER" id="PTHR33361">
    <property type="entry name" value="GLR0591 PROTEIN"/>
    <property type="match status" value="1"/>
</dbReference>